<dbReference type="RefSeq" id="WP_230501111.1">
    <property type="nucleotide sequence ID" value="NZ_CAKJTJ010000008.1"/>
</dbReference>
<dbReference type="Proteomes" id="UP000789833">
    <property type="component" value="Unassembled WGS sequence"/>
</dbReference>
<protein>
    <submittedName>
        <fullName evidence="2">Uncharacterized protein</fullName>
    </submittedName>
</protein>
<feature type="transmembrane region" description="Helical" evidence="1">
    <location>
        <begin position="32"/>
        <end position="50"/>
    </location>
</feature>
<proteinExistence type="predicted"/>
<evidence type="ECO:0000313" key="2">
    <source>
        <dbReference type="EMBL" id="CAG9621213.1"/>
    </source>
</evidence>
<keyword evidence="1" id="KW-0472">Membrane</keyword>
<evidence type="ECO:0000256" key="1">
    <source>
        <dbReference type="SAM" id="Phobius"/>
    </source>
</evidence>
<organism evidence="2 3">
    <name type="scientific">Sutcliffiella rhizosphaerae</name>
    <dbReference type="NCBI Taxonomy" id="2880967"/>
    <lineage>
        <taxon>Bacteria</taxon>
        <taxon>Bacillati</taxon>
        <taxon>Bacillota</taxon>
        <taxon>Bacilli</taxon>
        <taxon>Bacillales</taxon>
        <taxon>Bacillaceae</taxon>
        <taxon>Sutcliffiella</taxon>
    </lineage>
</organism>
<reference evidence="2 3" key="1">
    <citation type="submission" date="2021-10" db="EMBL/GenBank/DDBJ databases">
        <authorList>
            <person name="Criscuolo A."/>
        </authorList>
    </citation>
    <scope>NUCLEOTIDE SEQUENCE [LARGE SCALE GENOMIC DNA]</scope>
    <source>
        <strain evidence="3">CIP 111883</strain>
    </source>
</reference>
<accession>A0ABM8YN73</accession>
<dbReference type="EMBL" id="CAKJTJ010000008">
    <property type="protein sequence ID" value="CAG9621213.1"/>
    <property type="molecule type" value="Genomic_DNA"/>
</dbReference>
<keyword evidence="1" id="KW-1133">Transmembrane helix</keyword>
<keyword evidence="3" id="KW-1185">Reference proteome</keyword>
<comment type="caution">
    <text evidence="2">The sequence shown here is derived from an EMBL/GenBank/DDBJ whole genome shotgun (WGS) entry which is preliminary data.</text>
</comment>
<feature type="transmembrane region" description="Helical" evidence="1">
    <location>
        <begin position="6"/>
        <end position="25"/>
    </location>
</feature>
<feature type="transmembrane region" description="Helical" evidence="1">
    <location>
        <begin position="62"/>
        <end position="86"/>
    </location>
</feature>
<evidence type="ECO:0000313" key="3">
    <source>
        <dbReference type="Proteomes" id="UP000789833"/>
    </source>
</evidence>
<sequence length="91" mass="10448">MDVFFSFLIVTIATGFISYFIYIVSKKKFSRLIKYMPAIASSIGTSLLYIKLKLNLYSKALAGIYDILGIILLFVFLVIFLLMAIFMELRE</sequence>
<gene>
    <name evidence="2" type="ORF">BACCIP111883_01985</name>
</gene>
<name>A0ABM8YN73_9BACI</name>
<keyword evidence="1" id="KW-0812">Transmembrane</keyword>